<evidence type="ECO:0000256" key="4">
    <source>
        <dbReference type="ARBA" id="ARBA00022481"/>
    </source>
</evidence>
<evidence type="ECO:0000256" key="1">
    <source>
        <dbReference type="ARBA" id="ARBA00004342"/>
    </source>
</evidence>
<dbReference type="CDD" id="cd00157">
    <property type="entry name" value="Rho"/>
    <property type="match status" value="1"/>
</dbReference>
<dbReference type="KEGG" id="cvn:111108772"/>
<dbReference type="InterPro" id="IPR003578">
    <property type="entry name" value="Small_GTPase_Rho"/>
</dbReference>
<dbReference type="FunFam" id="3.40.50.300:FF:000983">
    <property type="entry name" value="Rho family GTPase"/>
    <property type="match status" value="1"/>
</dbReference>
<gene>
    <name evidence="11" type="primary">LOC111108772</name>
</gene>
<comment type="similarity">
    <text evidence="2">Belongs to the small GTPase superfamily. Rho family.</text>
</comment>
<evidence type="ECO:0000256" key="6">
    <source>
        <dbReference type="ARBA" id="ARBA00023134"/>
    </source>
</evidence>
<reference evidence="10" key="1">
    <citation type="submission" date="2024-06" db="UniProtKB">
        <authorList>
            <consortium name="RefSeq"/>
        </authorList>
    </citation>
    <scope>NUCLEOTIDE SEQUENCE [LARGE SCALE GENOMIC DNA]</scope>
</reference>
<dbReference type="GeneID" id="111108772"/>
<dbReference type="SUPFAM" id="SSF52540">
    <property type="entry name" value="P-loop containing nucleoside triphosphate hydrolases"/>
    <property type="match status" value="1"/>
</dbReference>
<dbReference type="InterPro" id="IPR001806">
    <property type="entry name" value="Small_GTPase"/>
</dbReference>
<comment type="subcellular location">
    <subcellularLocation>
        <location evidence="1">Cell membrane</location>
        <topology evidence="1">Lipid-anchor</topology>
        <orientation evidence="1">Cytoplasmic side</orientation>
    </subcellularLocation>
</comment>
<organism evidence="10 11">
    <name type="scientific">Crassostrea virginica</name>
    <name type="common">Eastern oyster</name>
    <dbReference type="NCBI Taxonomy" id="6565"/>
    <lineage>
        <taxon>Eukaryota</taxon>
        <taxon>Metazoa</taxon>
        <taxon>Spiralia</taxon>
        <taxon>Lophotrochozoa</taxon>
        <taxon>Mollusca</taxon>
        <taxon>Bivalvia</taxon>
        <taxon>Autobranchia</taxon>
        <taxon>Pteriomorphia</taxon>
        <taxon>Ostreida</taxon>
        <taxon>Ostreoidea</taxon>
        <taxon>Ostreidae</taxon>
        <taxon>Crassostrea</taxon>
    </lineage>
</organism>
<evidence type="ECO:0000313" key="11">
    <source>
        <dbReference type="RefSeq" id="XP_022300554.1"/>
    </source>
</evidence>
<dbReference type="InterPro" id="IPR027417">
    <property type="entry name" value="P-loop_NTPase"/>
</dbReference>
<accession>A0A8B8BCQ1</accession>
<dbReference type="InterPro" id="IPR005225">
    <property type="entry name" value="Small_GTP-bd"/>
</dbReference>
<keyword evidence="8" id="KW-0449">Lipoprotein</keyword>
<dbReference type="PROSITE" id="PS51420">
    <property type="entry name" value="RHO"/>
    <property type="match status" value="1"/>
</dbReference>
<dbReference type="SMART" id="SM00173">
    <property type="entry name" value="RAS"/>
    <property type="match status" value="1"/>
</dbReference>
<dbReference type="Pfam" id="PF00071">
    <property type="entry name" value="Ras"/>
    <property type="match status" value="1"/>
</dbReference>
<keyword evidence="10" id="KW-1185">Reference proteome</keyword>
<keyword evidence="3" id="KW-1003">Cell membrane</keyword>
<dbReference type="PANTHER" id="PTHR24072">
    <property type="entry name" value="RHO FAMILY GTPASE"/>
    <property type="match status" value="1"/>
</dbReference>
<proteinExistence type="inferred from homology"/>
<dbReference type="GO" id="GO:0003924">
    <property type="term" value="F:GTPase activity"/>
    <property type="evidence" value="ECO:0007669"/>
    <property type="project" value="InterPro"/>
</dbReference>
<evidence type="ECO:0000256" key="3">
    <source>
        <dbReference type="ARBA" id="ARBA00022475"/>
    </source>
</evidence>
<evidence type="ECO:0000256" key="9">
    <source>
        <dbReference type="ARBA" id="ARBA00023289"/>
    </source>
</evidence>
<keyword evidence="6" id="KW-0342">GTP-binding</keyword>
<dbReference type="SMART" id="SM00174">
    <property type="entry name" value="RHO"/>
    <property type="match status" value="1"/>
</dbReference>
<name>A0A8B8BCQ1_CRAVI</name>
<dbReference type="AlphaFoldDB" id="A0A8B8BCQ1"/>
<dbReference type="PROSITE" id="PS51421">
    <property type="entry name" value="RAS"/>
    <property type="match status" value="1"/>
</dbReference>
<keyword evidence="4" id="KW-0488">Methylation</keyword>
<sequence length="214" mass="23809">MAWSSEGSLTFHTLCDKISQDPAMQNVKLVLVGDGCVGKTELVSYFSSIPCGYKATVSDNYTGTLLMDDKTFCLDIRDTGGLEDYDRIRCLSYPQTDVLMLCYSIGCRNSFENIEFRWIPEIKHYCPNTPILLVACKTDLRSTSSHEDLITTNEGQALANKLRLSFCETSGLKKAGVKECFEAAVKCMVDNQMAAKKGGYERKMKKAGRKCSIV</sequence>
<keyword evidence="9" id="KW-0636">Prenylation</keyword>
<dbReference type="NCBIfam" id="TIGR00231">
    <property type="entry name" value="small_GTP"/>
    <property type="match status" value="1"/>
</dbReference>
<dbReference type="Gene3D" id="3.40.50.300">
    <property type="entry name" value="P-loop containing nucleotide triphosphate hydrolases"/>
    <property type="match status" value="1"/>
</dbReference>
<dbReference type="SMART" id="SM00175">
    <property type="entry name" value="RAB"/>
    <property type="match status" value="1"/>
</dbReference>
<dbReference type="RefSeq" id="XP_022300554.1">
    <property type="nucleotide sequence ID" value="XM_022444846.1"/>
</dbReference>
<dbReference type="PRINTS" id="PR00449">
    <property type="entry name" value="RASTRNSFRMNG"/>
</dbReference>
<dbReference type="GO" id="GO:0005525">
    <property type="term" value="F:GTP binding"/>
    <property type="evidence" value="ECO:0007669"/>
    <property type="project" value="UniProtKB-KW"/>
</dbReference>
<dbReference type="Proteomes" id="UP000694844">
    <property type="component" value="Chromosome 1"/>
</dbReference>
<dbReference type="OrthoDB" id="10251809at2759"/>
<evidence type="ECO:0000256" key="5">
    <source>
        <dbReference type="ARBA" id="ARBA00022741"/>
    </source>
</evidence>
<protein>
    <submittedName>
        <fullName evidence="11">Rho-related protein racB-like isoform X1</fullName>
    </submittedName>
</protein>
<evidence type="ECO:0000256" key="8">
    <source>
        <dbReference type="ARBA" id="ARBA00023288"/>
    </source>
</evidence>
<evidence type="ECO:0000256" key="7">
    <source>
        <dbReference type="ARBA" id="ARBA00023136"/>
    </source>
</evidence>
<dbReference type="GO" id="GO:0005886">
    <property type="term" value="C:plasma membrane"/>
    <property type="evidence" value="ECO:0007669"/>
    <property type="project" value="UniProtKB-SubCell"/>
</dbReference>
<evidence type="ECO:0000256" key="2">
    <source>
        <dbReference type="ARBA" id="ARBA00010142"/>
    </source>
</evidence>
<dbReference type="PROSITE" id="PS51419">
    <property type="entry name" value="RAB"/>
    <property type="match status" value="1"/>
</dbReference>
<keyword evidence="5" id="KW-0547">Nucleotide-binding</keyword>
<evidence type="ECO:0000313" key="10">
    <source>
        <dbReference type="Proteomes" id="UP000694844"/>
    </source>
</evidence>
<dbReference type="GO" id="GO:0007264">
    <property type="term" value="P:small GTPase-mediated signal transduction"/>
    <property type="evidence" value="ECO:0007669"/>
    <property type="project" value="InterPro"/>
</dbReference>
<reference evidence="11" key="2">
    <citation type="submission" date="2025-08" db="UniProtKB">
        <authorList>
            <consortium name="RefSeq"/>
        </authorList>
    </citation>
    <scope>IDENTIFICATION</scope>
    <source>
        <tissue evidence="11">Whole sample</tissue>
    </source>
</reference>
<keyword evidence="7" id="KW-0472">Membrane</keyword>